<gene>
    <name evidence="1" type="ORF">AALO_G00297170</name>
</gene>
<sequence>MGDHRSRHPDDILLLKPHRRPPSTTSATFINVLITSRLNYFKSLLYGLPHKTTKNLQYLHNSDTHLLTSIRR</sequence>
<dbReference type="Proteomes" id="UP000823561">
    <property type="component" value="Chromosome 24"/>
</dbReference>
<protein>
    <submittedName>
        <fullName evidence="1">Uncharacterized protein</fullName>
    </submittedName>
</protein>
<dbReference type="EMBL" id="JADWDJ010000024">
    <property type="protein sequence ID" value="KAG5260839.1"/>
    <property type="molecule type" value="Genomic_DNA"/>
</dbReference>
<reference evidence="1" key="1">
    <citation type="submission" date="2020-10" db="EMBL/GenBank/DDBJ databases">
        <title>Chromosome-scale genome assembly of the Allis shad, Alosa alosa.</title>
        <authorList>
            <person name="Margot Z."/>
            <person name="Christophe K."/>
            <person name="Cabau C."/>
            <person name="Louis A."/>
            <person name="Berthelot C."/>
            <person name="Parey E."/>
            <person name="Roest Crollius H."/>
            <person name="Montfort J."/>
            <person name="Robinson-Rechavi M."/>
            <person name="Bucao C."/>
            <person name="Bouchez O."/>
            <person name="Gislard M."/>
            <person name="Lluch J."/>
            <person name="Milhes M."/>
            <person name="Lampietro C."/>
            <person name="Lopez Roques C."/>
            <person name="Donnadieu C."/>
            <person name="Braasch I."/>
            <person name="Desvignes T."/>
            <person name="Postlethwait J."/>
            <person name="Bobe J."/>
            <person name="Guiguen Y."/>
        </authorList>
    </citation>
    <scope>NUCLEOTIDE SEQUENCE</scope>
    <source>
        <strain evidence="1">M-15738</strain>
        <tissue evidence="1">Blood</tissue>
    </source>
</reference>
<organism evidence="1 2">
    <name type="scientific">Alosa alosa</name>
    <name type="common">allis shad</name>
    <dbReference type="NCBI Taxonomy" id="278164"/>
    <lineage>
        <taxon>Eukaryota</taxon>
        <taxon>Metazoa</taxon>
        <taxon>Chordata</taxon>
        <taxon>Craniata</taxon>
        <taxon>Vertebrata</taxon>
        <taxon>Euteleostomi</taxon>
        <taxon>Actinopterygii</taxon>
        <taxon>Neopterygii</taxon>
        <taxon>Teleostei</taxon>
        <taxon>Clupei</taxon>
        <taxon>Clupeiformes</taxon>
        <taxon>Clupeoidei</taxon>
        <taxon>Clupeidae</taxon>
        <taxon>Alosa</taxon>
    </lineage>
</organism>
<keyword evidence="2" id="KW-1185">Reference proteome</keyword>
<accession>A0AAV6FDK7</accession>
<dbReference type="AlphaFoldDB" id="A0AAV6FDK7"/>
<evidence type="ECO:0000313" key="2">
    <source>
        <dbReference type="Proteomes" id="UP000823561"/>
    </source>
</evidence>
<comment type="caution">
    <text evidence="1">The sequence shown here is derived from an EMBL/GenBank/DDBJ whole genome shotgun (WGS) entry which is preliminary data.</text>
</comment>
<name>A0AAV6FDK7_9TELE</name>
<proteinExistence type="predicted"/>
<evidence type="ECO:0000313" key="1">
    <source>
        <dbReference type="EMBL" id="KAG5260839.1"/>
    </source>
</evidence>